<evidence type="ECO:0000256" key="3">
    <source>
        <dbReference type="ARBA" id="ARBA00023015"/>
    </source>
</evidence>
<feature type="domain" description="Sigma-54 factor interaction" evidence="7">
    <location>
        <begin position="148"/>
        <end position="377"/>
    </location>
</feature>
<dbReference type="RefSeq" id="WP_130459043.1">
    <property type="nucleotide sequence ID" value="NZ_SHKM01000001.1"/>
</dbReference>
<dbReference type="Pfam" id="PF02954">
    <property type="entry name" value="HTH_8"/>
    <property type="match status" value="1"/>
</dbReference>
<dbReference type="SMART" id="SM00382">
    <property type="entry name" value="AAA"/>
    <property type="match status" value="1"/>
</dbReference>
<sequence length="449" mass="49473">MSQQESLQVLLVEDDPDVRLGCEQALQLEDIPVSSVDSAEKARRRLTRDFPGIVVSDIRLPGMDGMALLKELQAIDPELPVVLITGHGDVSLAVQAMKGGAHDFIEKPFSPDYLVEVVRRALDKRRLTLEVRQLRARLESRDTLEARLIGRSPAMVKVRQLVADLGNSAADILIFGETGTGKELAARCLHEAGPRRNGNFVAINCGGLPETLFESEIFGHEAGAYTGAAKKRIGKIEHASGGTLFLDEIESMPMAMQIKLLRVLQERSLERLGSNTPIPVDCRVIAATKADLKELSDQGRFRADLYYRLNVATLPLPPLRERREDIPLLFEHFLLQAAARHERPVPAADPARMGPLLAYDWPGNVRELRNVADRCVLGIEAGVAPFTAESPAQKRSLAETVDSFERALITEALERNQGSLARTAEDLRIAKTTLHDKIRKYGLANQPSG</sequence>
<dbReference type="InterPro" id="IPR003593">
    <property type="entry name" value="AAA+_ATPase"/>
</dbReference>
<dbReference type="SMART" id="SM00448">
    <property type="entry name" value="REC"/>
    <property type="match status" value="1"/>
</dbReference>
<keyword evidence="2" id="KW-0067">ATP-binding</keyword>
<organism evidence="9 10">
    <name type="scientific">Azospira oryzae</name>
    <dbReference type="NCBI Taxonomy" id="146939"/>
    <lineage>
        <taxon>Bacteria</taxon>
        <taxon>Pseudomonadati</taxon>
        <taxon>Pseudomonadota</taxon>
        <taxon>Betaproteobacteria</taxon>
        <taxon>Rhodocyclales</taxon>
        <taxon>Rhodocyclaceae</taxon>
        <taxon>Azospira</taxon>
    </lineage>
</organism>
<evidence type="ECO:0000313" key="9">
    <source>
        <dbReference type="EMBL" id="RZT90677.1"/>
    </source>
</evidence>
<evidence type="ECO:0000256" key="4">
    <source>
        <dbReference type="ARBA" id="ARBA00023125"/>
    </source>
</evidence>
<name>A0ABY0ISW1_9RHOO</name>
<evidence type="ECO:0000256" key="6">
    <source>
        <dbReference type="PROSITE-ProRule" id="PRU00169"/>
    </source>
</evidence>
<dbReference type="Gene3D" id="3.40.50.300">
    <property type="entry name" value="P-loop containing nucleotide triphosphate hydrolases"/>
    <property type="match status" value="1"/>
</dbReference>
<evidence type="ECO:0000259" key="7">
    <source>
        <dbReference type="PROSITE" id="PS50045"/>
    </source>
</evidence>
<dbReference type="Gene3D" id="1.10.10.60">
    <property type="entry name" value="Homeodomain-like"/>
    <property type="match status" value="1"/>
</dbReference>
<keyword evidence="1" id="KW-0547">Nucleotide-binding</keyword>
<keyword evidence="4" id="KW-0238">DNA-binding</keyword>
<gene>
    <name evidence="9" type="ORF">EV678_1497</name>
</gene>
<evidence type="ECO:0000259" key="8">
    <source>
        <dbReference type="PROSITE" id="PS50110"/>
    </source>
</evidence>
<dbReference type="InterPro" id="IPR058031">
    <property type="entry name" value="AAA_lid_NorR"/>
</dbReference>
<proteinExistence type="predicted"/>
<feature type="modified residue" description="4-aspartylphosphate" evidence="6">
    <location>
        <position position="57"/>
    </location>
</feature>
<dbReference type="PROSITE" id="PS50045">
    <property type="entry name" value="SIGMA54_INTERACT_4"/>
    <property type="match status" value="1"/>
</dbReference>
<dbReference type="Proteomes" id="UP000292136">
    <property type="component" value="Unassembled WGS sequence"/>
</dbReference>
<dbReference type="InterPro" id="IPR027417">
    <property type="entry name" value="P-loop_NTPase"/>
</dbReference>
<dbReference type="SUPFAM" id="SSF52172">
    <property type="entry name" value="CheY-like"/>
    <property type="match status" value="1"/>
</dbReference>
<keyword evidence="3" id="KW-0805">Transcription regulation</keyword>
<evidence type="ECO:0000256" key="5">
    <source>
        <dbReference type="ARBA" id="ARBA00023163"/>
    </source>
</evidence>
<dbReference type="PROSITE" id="PS00676">
    <property type="entry name" value="SIGMA54_INTERACT_2"/>
    <property type="match status" value="1"/>
</dbReference>
<keyword evidence="10" id="KW-1185">Reference proteome</keyword>
<keyword evidence="6" id="KW-0597">Phosphoprotein</keyword>
<dbReference type="PROSITE" id="PS00688">
    <property type="entry name" value="SIGMA54_INTERACT_3"/>
    <property type="match status" value="1"/>
</dbReference>
<dbReference type="PROSITE" id="PS50110">
    <property type="entry name" value="RESPONSE_REGULATORY"/>
    <property type="match status" value="1"/>
</dbReference>
<dbReference type="InterPro" id="IPR025943">
    <property type="entry name" value="Sigma_54_int_dom_ATP-bd_2"/>
</dbReference>
<dbReference type="InterPro" id="IPR001789">
    <property type="entry name" value="Sig_transdc_resp-reg_receiver"/>
</dbReference>
<evidence type="ECO:0000256" key="2">
    <source>
        <dbReference type="ARBA" id="ARBA00022840"/>
    </source>
</evidence>
<protein>
    <submittedName>
        <fullName evidence="9">Two-component system C4-dicarboxylate transport response regulator DctD</fullName>
    </submittedName>
</protein>
<dbReference type="InterPro" id="IPR009057">
    <property type="entry name" value="Homeodomain-like_sf"/>
</dbReference>
<evidence type="ECO:0000313" key="10">
    <source>
        <dbReference type="Proteomes" id="UP000292136"/>
    </source>
</evidence>
<evidence type="ECO:0000256" key="1">
    <source>
        <dbReference type="ARBA" id="ARBA00022741"/>
    </source>
</evidence>
<dbReference type="Gene3D" id="1.10.8.60">
    <property type="match status" value="1"/>
</dbReference>
<dbReference type="EMBL" id="SHKM01000001">
    <property type="protein sequence ID" value="RZT90677.1"/>
    <property type="molecule type" value="Genomic_DNA"/>
</dbReference>
<dbReference type="SUPFAM" id="SSF46689">
    <property type="entry name" value="Homeodomain-like"/>
    <property type="match status" value="1"/>
</dbReference>
<keyword evidence="5" id="KW-0804">Transcription</keyword>
<dbReference type="Pfam" id="PF00158">
    <property type="entry name" value="Sigma54_activat"/>
    <property type="match status" value="1"/>
</dbReference>
<dbReference type="CDD" id="cd00009">
    <property type="entry name" value="AAA"/>
    <property type="match status" value="1"/>
</dbReference>
<dbReference type="PANTHER" id="PTHR32071:SF57">
    <property type="entry name" value="C4-DICARBOXYLATE TRANSPORT TRANSCRIPTIONAL REGULATORY PROTEIN DCTD"/>
    <property type="match status" value="1"/>
</dbReference>
<dbReference type="InterPro" id="IPR011006">
    <property type="entry name" value="CheY-like_superfamily"/>
</dbReference>
<dbReference type="Pfam" id="PF00072">
    <property type="entry name" value="Response_reg"/>
    <property type="match status" value="1"/>
</dbReference>
<dbReference type="CDD" id="cd17549">
    <property type="entry name" value="REC_DctD-like"/>
    <property type="match status" value="1"/>
</dbReference>
<dbReference type="InterPro" id="IPR025944">
    <property type="entry name" value="Sigma_54_int_dom_CS"/>
</dbReference>
<reference evidence="9 10" key="1">
    <citation type="submission" date="2019-02" db="EMBL/GenBank/DDBJ databases">
        <title>Genomic Encyclopedia of Type Strains, Phase IV (KMG-IV): sequencing the most valuable type-strain genomes for metagenomic binning, comparative biology and taxonomic classification.</title>
        <authorList>
            <person name="Goeker M."/>
        </authorList>
    </citation>
    <scope>NUCLEOTIDE SEQUENCE [LARGE SCALE GENOMIC DNA]</scope>
    <source>
        <strain evidence="9 10">DSM 21223</strain>
    </source>
</reference>
<dbReference type="SUPFAM" id="SSF52540">
    <property type="entry name" value="P-loop containing nucleoside triphosphate hydrolases"/>
    <property type="match status" value="1"/>
</dbReference>
<dbReference type="PRINTS" id="PR01590">
    <property type="entry name" value="HTHFIS"/>
</dbReference>
<comment type="caution">
    <text evidence="9">The sequence shown here is derived from an EMBL/GenBank/DDBJ whole genome shotgun (WGS) entry which is preliminary data.</text>
</comment>
<dbReference type="Gene3D" id="3.40.50.2300">
    <property type="match status" value="1"/>
</dbReference>
<dbReference type="PANTHER" id="PTHR32071">
    <property type="entry name" value="TRANSCRIPTIONAL REGULATORY PROTEIN"/>
    <property type="match status" value="1"/>
</dbReference>
<dbReference type="Pfam" id="PF25601">
    <property type="entry name" value="AAA_lid_14"/>
    <property type="match status" value="1"/>
</dbReference>
<feature type="domain" description="Response regulatory" evidence="8">
    <location>
        <begin position="8"/>
        <end position="122"/>
    </location>
</feature>
<dbReference type="InterPro" id="IPR002197">
    <property type="entry name" value="HTH_Fis"/>
</dbReference>
<accession>A0ABY0ISW1</accession>
<dbReference type="InterPro" id="IPR002078">
    <property type="entry name" value="Sigma_54_int"/>
</dbReference>